<sequence>MSFRNARKPAAMRLWLFAGCGVLGFSTIALTAISMGQWPTRAGPAAQVAVQAGPQAGTAPAVQFTNRHDPTAASPAAPTSSPHVGVDVLSRLETAGRDRSPIQPEINLTNTLDEALQRALSFPDFGALAGRTDPEGLFEAAAWADACERGALAAQDMTLRCQEPDRHGAHYADDLLKQAADAGQPGAVLTLAARHPEQWMEIPLRSGGMLGDRVFALAALGRSAALVLLSQLCAVPDACVDEQLTRNVLALLQLSIYKTGTSAAADYLTGAEPERREAIERTARLRTALNWPP</sequence>
<comment type="caution">
    <text evidence="1">The sequence shown here is derived from an EMBL/GenBank/DDBJ whole genome shotgun (WGS) entry which is preliminary data.</text>
</comment>
<name>A0A329BDU7_9BURK</name>
<accession>A0A329BDU7</accession>
<protein>
    <submittedName>
        <fullName evidence="1">Uncharacterized protein</fullName>
    </submittedName>
</protein>
<evidence type="ECO:0000313" key="2">
    <source>
        <dbReference type="Proteomes" id="UP000248918"/>
    </source>
</evidence>
<dbReference type="EMBL" id="QLTK01000031">
    <property type="protein sequence ID" value="RAS21056.1"/>
    <property type="molecule type" value="Genomic_DNA"/>
</dbReference>
<reference evidence="1 2" key="1">
    <citation type="submission" date="2018-06" db="EMBL/GenBank/DDBJ databases">
        <title>Genomic Encyclopedia of Type Strains, Phase III (KMG-III): the genomes of soil and plant-associated and newly described type strains.</title>
        <authorList>
            <person name="Whitman W."/>
        </authorList>
    </citation>
    <scope>NUCLEOTIDE SEQUENCE [LARGE SCALE GENOMIC DNA]</scope>
    <source>
        <strain evidence="1 2">LMG 23644</strain>
    </source>
</reference>
<dbReference type="AlphaFoldDB" id="A0A329BDU7"/>
<organism evidence="1 2">
    <name type="scientific">Paraburkholderia bryophila</name>
    <dbReference type="NCBI Taxonomy" id="420952"/>
    <lineage>
        <taxon>Bacteria</taxon>
        <taxon>Pseudomonadati</taxon>
        <taxon>Pseudomonadota</taxon>
        <taxon>Betaproteobacteria</taxon>
        <taxon>Burkholderiales</taxon>
        <taxon>Burkholderiaceae</taxon>
        <taxon>Paraburkholderia</taxon>
    </lineage>
</organism>
<dbReference type="Proteomes" id="UP000248918">
    <property type="component" value="Unassembled WGS sequence"/>
</dbReference>
<gene>
    <name evidence="1" type="ORF">BX591_13116</name>
</gene>
<evidence type="ECO:0000313" key="1">
    <source>
        <dbReference type="EMBL" id="RAS21056.1"/>
    </source>
</evidence>
<proteinExistence type="predicted"/>